<feature type="chain" id="PRO_5044239351" description="EF-hand domain-containing protein" evidence="2">
    <location>
        <begin position="21"/>
        <end position="186"/>
    </location>
</feature>
<dbReference type="GO" id="GO:0005509">
    <property type="term" value="F:calcium ion binding"/>
    <property type="evidence" value="ECO:0007669"/>
    <property type="project" value="InterPro"/>
</dbReference>
<evidence type="ECO:0000259" key="3">
    <source>
        <dbReference type="PROSITE" id="PS50222"/>
    </source>
</evidence>
<evidence type="ECO:0000256" key="2">
    <source>
        <dbReference type="SAM" id="SignalP"/>
    </source>
</evidence>
<dbReference type="InterPro" id="IPR002048">
    <property type="entry name" value="EF_hand_dom"/>
</dbReference>
<dbReference type="InterPro" id="IPR011992">
    <property type="entry name" value="EF-hand-dom_pair"/>
</dbReference>
<dbReference type="PROSITE" id="PS00018">
    <property type="entry name" value="EF_HAND_1"/>
    <property type="match status" value="1"/>
</dbReference>
<dbReference type="EnsemblProtists" id="EOD08389">
    <property type="protein sequence ID" value="EOD08389"/>
    <property type="gene ID" value="EMIHUDRAFT_438318"/>
</dbReference>
<protein>
    <recommendedName>
        <fullName evidence="3">EF-hand domain-containing protein</fullName>
    </recommendedName>
</protein>
<reference evidence="4" key="2">
    <citation type="submission" date="2024-10" db="UniProtKB">
        <authorList>
            <consortium name="EnsemblProtists"/>
        </authorList>
    </citation>
    <scope>IDENTIFICATION</scope>
</reference>
<sequence>MSVFLTSRVPLAALLTATLAAAFGPSLDCPPKTIRDLDGDGYETYADHFLRFMSYDTNLDMTISAAEYAAHELAKAGSNADGKIDRDEFIAERVKEGRAGVGACTPTADQIAEAGEKFLDRDENSDGFIDQAELSAYFERSKMWAKLSTIQGRLEYFVEKLARENIIVDMKITQEEELAWHYQQSR</sequence>
<dbReference type="KEGG" id="ehx:EMIHUDRAFT_438318"/>
<keyword evidence="1" id="KW-0106">Calcium</keyword>
<keyword evidence="2" id="KW-0732">Signal</keyword>
<name>A0A0D3IAV4_EMIH1</name>
<dbReference type="Proteomes" id="UP000013827">
    <property type="component" value="Unassembled WGS sequence"/>
</dbReference>
<dbReference type="AlphaFoldDB" id="A0A0D3IAV4"/>
<dbReference type="SUPFAM" id="SSF47473">
    <property type="entry name" value="EF-hand"/>
    <property type="match status" value="1"/>
</dbReference>
<organism evidence="4 5">
    <name type="scientific">Emiliania huxleyi (strain CCMP1516)</name>
    <dbReference type="NCBI Taxonomy" id="280463"/>
    <lineage>
        <taxon>Eukaryota</taxon>
        <taxon>Haptista</taxon>
        <taxon>Haptophyta</taxon>
        <taxon>Prymnesiophyceae</taxon>
        <taxon>Isochrysidales</taxon>
        <taxon>Noelaerhabdaceae</taxon>
        <taxon>Emiliania</taxon>
    </lineage>
</organism>
<evidence type="ECO:0000256" key="1">
    <source>
        <dbReference type="ARBA" id="ARBA00022837"/>
    </source>
</evidence>
<evidence type="ECO:0000313" key="5">
    <source>
        <dbReference type="Proteomes" id="UP000013827"/>
    </source>
</evidence>
<dbReference type="InterPro" id="IPR018247">
    <property type="entry name" value="EF_Hand_1_Ca_BS"/>
</dbReference>
<feature type="domain" description="EF-hand" evidence="3">
    <location>
        <begin position="109"/>
        <end position="144"/>
    </location>
</feature>
<dbReference type="HOGENOM" id="CLU_1457045_0_0_1"/>
<dbReference type="Gene3D" id="1.10.238.10">
    <property type="entry name" value="EF-hand"/>
    <property type="match status" value="1"/>
</dbReference>
<dbReference type="PaxDb" id="2903-EOD08389"/>
<dbReference type="GeneID" id="17254582"/>
<reference evidence="5" key="1">
    <citation type="journal article" date="2013" name="Nature">
        <title>Pan genome of the phytoplankton Emiliania underpins its global distribution.</title>
        <authorList>
            <person name="Read B.A."/>
            <person name="Kegel J."/>
            <person name="Klute M.J."/>
            <person name="Kuo A."/>
            <person name="Lefebvre S.C."/>
            <person name="Maumus F."/>
            <person name="Mayer C."/>
            <person name="Miller J."/>
            <person name="Monier A."/>
            <person name="Salamov A."/>
            <person name="Young J."/>
            <person name="Aguilar M."/>
            <person name="Claverie J.M."/>
            <person name="Frickenhaus S."/>
            <person name="Gonzalez K."/>
            <person name="Herman E.K."/>
            <person name="Lin Y.C."/>
            <person name="Napier J."/>
            <person name="Ogata H."/>
            <person name="Sarno A.F."/>
            <person name="Shmutz J."/>
            <person name="Schroeder D."/>
            <person name="de Vargas C."/>
            <person name="Verret F."/>
            <person name="von Dassow P."/>
            <person name="Valentin K."/>
            <person name="Van de Peer Y."/>
            <person name="Wheeler G."/>
            <person name="Dacks J.B."/>
            <person name="Delwiche C.F."/>
            <person name="Dyhrman S.T."/>
            <person name="Glockner G."/>
            <person name="John U."/>
            <person name="Richards T."/>
            <person name="Worden A.Z."/>
            <person name="Zhang X."/>
            <person name="Grigoriev I.V."/>
            <person name="Allen A.E."/>
            <person name="Bidle K."/>
            <person name="Borodovsky M."/>
            <person name="Bowler C."/>
            <person name="Brownlee C."/>
            <person name="Cock J.M."/>
            <person name="Elias M."/>
            <person name="Gladyshev V.N."/>
            <person name="Groth M."/>
            <person name="Guda C."/>
            <person name="Hadaegh A."/>
            <person name="Iglesias-Rodriguez M.D."/>
            <person name="Jenkins J."/>
            <person name="Jones B.M."/>
            <person name="Lawson T."/>
            <person name="Leese F."/>
            <person name="Lindquist E."/>
            <person name="Lobanov A."/>
            <person name="Lomsadze A."/>
            <person name="Malik S.B."/>
            <person name="Marsh M.E."/>
            <person name="Mackinder L."/>
            <person name="Mock T."/>
            <person name="Mueller-Roeber B."/>
            <person name="Pagarete A."/>
            <person name="Parker M."/>
            <person name="Probert I."/>
            <person name="Quesneville H."/>
            <person name="Raines C."/>
            <person name="Rensing S.A."/>
            <person name="Riano-Pachon D.M."/>
            <person name="Richier S."/>
            <person name="Rokitta S."/>
            <person name="Shiraiwa Y."/>
            <person name="Soanes D.M."/>
            <person name="van der Giezen M."/>
            <person name="Wahlund T.M."/>
            <person name="Williams B."/>
            <person name="Wilson W."/>
            <person name="Wolfe G."/>
            <person name="Wurch L.L."/>
        </authorList>
    </citation>
    <scope>NUCLEOTIDE SEQUENCE</scope>
</reference>
<feature type="signal peptide" evidence="2">
    <location>
        <begin position="1"/>
        <end position="20"/>
    </location>
</feature>
<accession>A0A0D3IAV4</accession>
<dbReference type="RefSeq" id="XP_005760818.1">
    <property type="nucleotide sequence ID" value="XM_005760761.1"/>
</dbReference>
<evidence type="ECO:0000313" key="4">
    <source>
        <dbReference type="EnsemblProtists" id="EOD08389"/>
    </source>
</evidence>
<dbReference type="PROSITE" id="PS50222">
    <property type="entry name" value="EF_HAND_2"/>
    <property type="match status" value="1"/>
</dbReference>
<proteinExistence type="predicted"/>
<keyword evidence="5" id="KW-1185">Reference proteome</keyword>